<evidence type="ECO:0000313" key="1">
    <source>
        <dbReference type="EMBL" id="SEH13785.1"/>
    </source>
</evidence>
<reference evidence="2" key="1">
    <citation type="submission" date="2016-10" db="EMBL/GenBank/DDBJ databases">
        <authorList>
            <person name="Varghese N."/>
            <person name="Submissions S."/>
        </authorList>
    </citation>
    <scope>NUCLEOTIDE SEQUENCE [LARGE SCALE GENOMIC DNA]</scope>
    <source>
        <strain evidence="2">ATCC 35263</strain>
    </source>
</reference>
<keyword evidence="2" id="KW-1185">Reference proteome</keyword>
<protein>
    <submittedName>
        <fullName evidence="1">Uncharacterized protein</fullName>
    </submittedName>
</protein>
<dbReference type="EMBL" id="FNWJ01000002">
    <property type="protein sequence ID" value="SEH13785.1"/>
    <property type="molecule type" value="Genomic_DNA"/>
</dbReference>
<sequence length="90" mass="10137">MPLHQRYRLRSRRGHELIAEVEPGLTYVDHETGEELEVVGKLLPLAPSPSNLPWAPENLRLCGCSEEQLVQKDLNDCPYCGQRLPAVESS</sequence>
<accession>A0A1H6FVG3</accession>
<name>A0A1H6FVG3_THEAL</name>
<proteinExistence type="predicted"/>
<evidence type="ECO:0000313" key="2">
    <source>
        <dbReference type="Proteomes" id="UP000222056"/>
    </source>
</evidence>
<dbReference type="Proteomes" id="UP000222056">
    <property type="component" value="Unassembled WGS sequence"/>
</dbReference>
<gene>
    <name evidence="1" type="ORF">SAMN02745716_1318</name>
</gene>
<dbReference type="RefSeq" id="WP_218138295.1">
    <property type="nucleotide sequence ID" value="NZ_FNWJ01000002.1"/>
</dbReference>
<organism evidence="1 2">
    <name type="scientific">Thermoleophilum album</name>
    <dbReference type="NCBI Taxonomy" id="29539"/>
    <lineage>
        <taxon>Bacteria</taxon>
        <taxon>Bacillati</taxon>
        <taxon>Actinomycetota</taxon>
        <taxon>Thermoleophilia</taxon>
        <taxon>Thermoleophilales</taxon>
        <taxon>Thermoleophilaceae</taxon>
        <taxon>Thermoleophilum</taxon>
    </lineage>
</organism>
<dbReference type="AlphaFoldDB" id="A0A1H6FVG3"/>